<dbReference type="Pfam" id="PF17853">
    <property type="entry name" value="GGDEF_2"/>
    <property type="match status" value="1"/>
</dbReference>
<evidence type="ECO:0000259" key="3">
    <source>
        <dbReference type="Pfam" id="PF13556"/>
    </source>
</evidence>
<keyword evidence="7" id="KW-1185">Reference proteome</keyword>
<accession>A0ABR9JWV7</accession>
<evidence type="ECO:0000256" key="2">
    <source>
        <dbReference type="SAM" id="MobiDB-lite"/>
    </source>
</evidence>
<comment type="similarity">
    <text evidence="1">Belongs to the CdaR family.</text>
</comment>
<evidence type="ECO:0000313" key="7">
    <source>
        <dbReference type="Proteomes" id="UP000627838"/>
    </source>
</evidence>
<feature type="domain" description="CdaR GGDEF-like" evidence="5">
    <location>
        <begin position="225"/>
        <end position="329"/>
    </location>
</feature>
<organism evidence="6 7">
    <name type="scientific">Actinomadura algeriensis</name>
    <dbReference type="NCBI Taxonomy" id="1679523"/>
    <lineage>
        <taxon>Bacteria</taxon>
        <taxon>Bacillati</taxon>
        <taxon>Actinomycetota</taxon>
        <taxon>Actinomycetes</taxon>
        <taxon>Streptosporangiales</taxon>
        <taxon>Thermomonosporaceae</taxon>
        <taxon>Actinomadura</taxon>
    </lineage>
</organism>
<proteinExistence type="inferred from homology"/>
<name>A0ABR9JWV7_9ACTN</name>
<evidence type="ECO:0000256" key="1">
    <source>
        <dbReference type="ARBA" id="ARBA00006754"/>
    </source>
</evidence>
<dbReference type="InterPro" id="IPR025751">
    <property type="entry name" value="RsbRD_N_dom"/>
</dbReference>
<dbReference type="Pfam" id="PF13556">
    <property type="entry name" value="HTH_30"/>
    <property type="match status" value="1"/>
</dbReference>
<dbReference type="Pfam" id="PF14361">
    <property type="entry name" value="RsbRD_N"/>
    <property type="match status" value="1"/>
</dbReference>
<dbReference type="EMBL" id="JADBDZ010000001">
    <property type="protein sequence ID" value="MBE1535061.1"/>
    <property type="molecule type" value="Genomic_DNA"/>
</dbReference>
<feature type="region of interest" description="Disordered" evidence="2">
    <location>
        <begin position="1"/>
        <end position="51"/>
    </location>
</feature>
<sequence length="444" mass="48405">MSDRRSFMPLTSADAARDAGADAGTAPGAAAGPAGSGGPADVERAQPPRSDAVRAERVRLLRAIVGRMHDRIPDLADRLVAEVLAEDPLYTDFVSREEFWESVRTCLEAGIVQRGQEARGRRPDLSEAERVGRRRAEQGMPLESLLRSFRIGGRVVWEALIEEVSGEGPDAMADLLRYASTVWHTVEQQSTVASEVYRRTESEMLRRSDERVQALLDALLEGRGADGGLAQAASAALDLPERGRYAVVVLRAARRDPGFERPDELDGLRFVWRMRTDGEVGVVALGDRSPRDVAAALRDLVPSEAGVSTVVDGLAGLGRARWLAETALATCRPGERRVVRLDDRLPGALVAAQPELAGLLNSQVLGPLDGLDAADREVLLETLETWLECEGSAMRTAGRLYCHRNTVFNRLRRLEQLTSRSLQRPRDVVELSLALDAARLANTA</sequence>
<dbReference type="Proteomes" id="UP000627838">
    <property type="component" value="Unassembled WGS sequence"/>
</dbReference>
<dbReference type="InterPro" id="IPR006311">
    <property type="entry name" value="TAT_signal"/>
</dbReference>
<feature type="compositionally biased region" description="Low complexity" evidence="2">
    <location>
        <begin position="21"/>
        <end position="33"/>
    </location>
</feature>
<evidence type="ECO:0000259" key="4">
    <source>
        <dbReference type="Pfam" id="PF14361"/>
    </source>
</evidence>
<feature type="domain" description="RsbT co-antagonist protein RsbRD N-terminal" evidence="4">
    <location>
        <begin position="73"/>
        <end position="211"/>
    </location>
</feature>
<dbReference type="InterPro" id="IPR025736">
    <property type="entry name" value="PucR_C-HTH_dom"/>
</dbReference>
<dbReference type="InterPro" id="IPR041522">
    <property type="entry name" value="CdaR_GGDEF"/>
</dbReference>
<dbReference type="RefSeq" id="WP_225961308.1">
    <property type="nucleotide sequence ID" value="NZ_JADBDZ010000001.1"/>
</dbReference>
<evidence type="ECO:0008006" key="8">
    <source>
        <dbReference type="Google" id="ProtNLM"/>
    </source>
</evidence>
<gene>
    <name evidence="6" type="ORF">H4W34_004894</name>
</gene>
<dbReference type="Gene3D" id="1.10.10.2840">
    <property type="entry name" value="PucR C-terminal helix-turn-helix domain"/>
    <property type="match status" value="1"/>
</dbReference>
<feature type="compositionally biased region" description="Basic and acidic residues" evidence="2">
    <location>
        <begin position="41"/>
        <end position="51"/>
    </location>
</feature>
<dbReference type="InterPro" id="IPR051448">
    <property type="entry name" value="CdaR-like_regulators"/>
</dbReference>
<feature type="domain" description="PucR C-terminal helix-turn-helix" evidence="3">
    <location>
        <begin position="379"/>
        <end position="437"/>
    </location>
</feature>
<dbReference type="InterPro" id="IPR042070">
    <property type="entry name" value="PucR_C-HTH_sf"/>
</dbReference>
<dbReference type="PANTHER" id="PTHR33744">
    <property type="entry name" value="CARBOHYDRATE DIACID REGULATOR"/>
    <property type="match status" value="1"/>
</dbReference>
<evidence type="ECO:0000259" key="5">
    <source>
        <dbReference type="Pfam" id="PF17853"/>
    </source>
</evidence>
<reference evidence="6 7" key="1">
    <citation type="submission" date="2020-10" db="EMBL/GenBank/DDBJ databases">
        <title>Sequencing the genomes of 1000 actinobacteria strains.</title>
        <authorList>
            <person name="Klenk H.-P."/>
        </authorList>
    </citation>
    <scope>NUCLEOTIDE SEQUENCE [LARGE SCALE GENOMIC DNA]</scope>
    <source>
        <strain evidence="6 7">DSM 46744</strain>
    </source>
</reference>
<comment type="caution">
    <text evidence="6">The sequence shown here is derived from an EMBL/GenBank/DDBJ whole genome shotgun (WGS) entry which is preliminary data.</text>
</comment>
<dbReference type="PROSITE" id="PS51318">
    <property type="entry name" value="TAT"/>
    <property type="match status" value="1"/>
</dbReference>
<dbReference type="PANTHER" id="PTHR33744:SF1">
    <property type="entry name" value="DNA-BINDING TRANSCRIPTIONAL ACTIVATOR ADER"/>
    <property type="match status" value="1"/>
</dbReference>
<protein>
    <recommendedName>
        <fullName evidence="8">PucR family transcriptional regulator</fullName>
    </recommendedName>
</protein>
<evidence type="ECO:0000313" key="6">
    <source>
        <dbReference type="EMBL" id="MBE1535061.1"/>
    </source>
</evidence>